<dbReference type="KEGG" id="amob:HG15A2_36410"/>
<dbReference type="AlphaFoldDB" id="A0A517MZL2"/>
<organism evidence="1 2">
    <name type="scientific">Adhaeretor mobilis</name>
    <dbReference type="NCBI Taxonomy" id="1930276"/>
    <lineage>
        <taxon>Bacteria</taxon>
        <taxon>Pseudomonadati</taxon>
        <taxon>Planctomycetota</taxon>
        <taxon>Planctomycetia</taxon>
        <taxon>Pirellulales</taxon>
        <taxon>Lacipirellulaceae</taxon>
        <taxon>Adhaeretor</taxon>
    </lineage>
</organism>
<reference evidence="1 2" key="1">
    <citation type="submission" date="2019-02" db="EMBL/GenBank/DDBJ databases">
        <title>Deep-cultivation of Planctomycetes and their phenomic and genomic characterization uncovers novel biology.</title>
        <authorList>
            <person name="Wiegand S."/>
            <person name="Jogler M."/>
            <person name="Boedeker C."/>
            <person name="Pinto D."/>
            <person name="Vollmers J."/>
            <person name="Rivas-Marin E."/>
            <person name="Kohn T."/>
            <person name="Peeters S.H."/>
            <person name="Heuer A."/>
            <person name="Rast P."/>
            <person name="Oberbeckmann S."/>
            <person name="Bunk B."/>
            <person name="Jeske O."/>
            <person name="Meyerdierks A."/>
            <person name="Storesund J.E."/>
            <person name="Kallscheuer N."/>
            <person name="Luecker S."/>
            <person name="Lage O.M."/>
            <person name="Pohl T."/>
            <person name="Merkel B.J."/>
            <person name="Hornburger P."/>
            <person name="Mueller R.-W."/>
            <person name="Bruemmer F."/>
            <person name="Labrenz M."/>
            <person name="Spormann A.M."/>
            <person name="Op den Camp H."/>
            <person name="Overmann J."/>
            <person name="Amann R."/>
            <person name="Jetten M.S.M."/>
            <person name="Mascher T."/>
            <person name="Medema M.H."/>
            <person name="Devos D.P."/>
            <person name="Kaster A.-K."/>
            <person name="Ovreas L."/>
            <person name="Rohde M."/>
            <person name="Galperin M.Y."/>
            <person name="Jogler C."/>
        </authorList>
    </citation>
    <scope>NUCLEOTIDE SEQUENCE [LARGE SCALE GENOMIC DNA]</scope>
    <source>
        <strain evidence="1 2">HG15A2</strain>
    </source>
</reference>
<evidence type="ECO:0008006" key="3">
    <source>
        <dbReference type="Google" id="ProtNLM"/>
    </source>
</evidence>
<dbReference type="Gene3D" id="1.25.10.10">
    <property type="entry name" value="Leucine-rich Repeat Variant"/>
    <property type="match status" value="1"/>
</dbReference>
<sequence length="218" mass="23645">MLTLFSLAMGCVLVLPGCSAWPFRQKERTSLITPAMRMAAIREVGPRAEKSDAQQQCEYCEQLATQIQTEPDPIVRRTIQETIAKFDQPLAERVLLAGLQDDDADVRVACCRKLGERGKPAAVKALSTLVTEAEEIDVQLAAVDALGKIKSPESIQAIALALENRDPAMQYAGVQAMQQVSDENLGNDVAAWRAFAASKLPGTDTGSIATQPENRSVY</sequence>
<dbReference type="SMART" id="SM00567">
    <property type="entry name" value="EZ_HEAT"/>
    <property type="match status" value="2"/>
</dbReference>
<dbReference type="InterPro" id="IPR016024">
    <property type="entry name" value="ARM-type_fold"/>
</dbReference>
<dbReference type="EMBL" id="CP036263">
    <property type="protein sequence ID" value="QDT00305.1"/>
    <property type="molecule type" value="Genomic_DNA"/>
</dbReference>
<proteinExistence type="predicted"/>
<dbReference type="PANTHER" id="PTHR12697">
    <property type="entry name" value="PBS LYASE HEAT-LIKE PROTEIN"/>
    <property type="match status" value="1"/>
</dbReference>
<evidence type="ECO:0000313" key="1">
    <source>
        <dbReference type="EMBL" id="QDT00305.1"/>
    </source>
</evidence>
<dbReference type="InterPro" id="IPR004155">
    <property type="entry name" value="PBS_lyase_HEAT"/>
</dbReference>
<dbReference type="GO" id="GO:0016491">
    <property type="term" value="F:oxidoreductase activity"/>
    <property type="evidence" value="ECO:0007669"/>
    <property type="project" value="TreeGrafter"/>
</dbReference>
<name>A0A517MZL2_9BACT</name>
<evidence type="ECO:0000313" key="2">
    <source>
        <dbReference type="Proteomes" id="UP000319852"/>
    </source>
</evidence>
<keyword evidence="2" id="KW-1185">Reference proteome</keyword>
<gene>
    <name evidence="1" type="ORF">HG15A2_36410</name>
</gene>
<dbReference type="InterPro" id="IPR011989">
    <property type="entry name" value="ARM-like"/>
</dbReference>
<dbReference type="RefSeq" id="WP_218932041.1">
    <property type="nucleotide sequence ID" value="NZ_CP036263.1"/>
</dbReference>
<dbReference type="PANTHER" id="PTHR12697:SF5">
    <property type="entry name" value="DEOXYHYPUSINE HYDROXYLASE"/>
    <property type="match status" value="1"/>
</dbReference>
<protein>
    <recommendedName>
        <fullName evidence="3">HEAT repeat domain-containing protein</fullName>
    </recommendedName>
</protein>
<dbReference type="SUPFAM" id="SSF48371">
    <property type="entry name" value="ARM repeat"/>
    <property type="match status" value="1"/>
</dbReference>
<dbReference type="Proteomes" id="UP000319852">
    <property type="component" value="Chromosome"/>
</dbReference>
<accession>A0A517MZL2</accession>
<dbReference type="Pfam" id="PF13646">
    <property type="entry name" value="HEAT_2"/>
    <property type="match status" value="1"/>
</dbReference>